<dbReference type="AlphaFoldDB" id="A0A9P3G3V7"/>
<evidence type="ECO:0008006" key="4">
    <source>
        <dbReference type="Google" id="ProtNLM"/>
    </source>
</evidence>
<keyword evidence="3" id="KW-1185">Reference proteome</keyword>
<feature type="chain" id="PRO_5040199291" description="Secreted protein" evidence="1">
    <location>
        <begin position="19"/>
        <end position="185"/>
    </location>
</feature>
<protein>
    <recommendedName>
        <fullName evidence="4">Secreted protein</fullName>
    </recommendedName>
</protein>
<dbReference type="Proteomes" id="UP000703269">
    <property type="component" value="Unassembled WGS sequence"/>
</dbReference>
<evidence type="ECO:0000256" key="1">
    <source>
        <dbReference type="SAM" id="SignalP"/>
    </source>
</evidence>
<name>A0A9P3G3V7_9APHY</name>
<accession>A0A9P3G3V7</accession>
<gene>
    <name evidence="2" type="ORF">PsYK624_047360</name>
</gene>
<sequence>MFSKISTVVLAAVVAVSAIPAPLPLPAPLPAGNNGTRNYTIGNTTYFNQTTGAEAACARGIKQWCNTPTKRSFEPVVLRRAPMPLPEPLPAANNGTRNITVGNTTYFNQTNGAEAACARGIQQWCTNPTKRSVEPVMLRRSDDAGAVDGDVTSAVDVSAAVDEVDVDVHNDSDVDSLFHPQGDDE</sequence>
<feature type="signal peptide" evidence="1">
    <location>
        <begin position="1"/>
        <end position="18"/>
    </location>
</feature>
<keyword evidence="1" id="KW-0732">Signal</keyword>
<proteinExistence type="predicted"/>
<evidence type="ECO:0000313" key="2">
    <source>
        <dbReference type="EMBL" id="GJE88653.1"/>
    </source>
</evidence>
<evidence type="ECO:0000313" key="3">
    <source>
        <dbReference type="Proteomes" id="UP000703269"/>
    </source>
</evidence>
<reference evidence="2 3" key="1">
    <citation type="submission" date="2021-08" db="EMBL/GenBank/DDBJ databases">
        <title>Draft Genome Sequence of Phanerochaete sordida strain YK-624.</title>
        <authorList>
            <person name="Mori T."/>
            <person name="Dohra H."/>
            <person name="Suzuki T."/>
            <person name="Kawagishi H."/>
            <person name="Hirai H."/>
        </authorList>
    </citation>
    <scope>NUCLEOTIDE SEQUENCE [LARGE SCALE GENOMIC DNA]</scope>
    <source>
        <strain evidence="2 3">YK-624</strain>
    </source>
</reference>
<dbReference type="EMBL" id="BPQB01000010">
    <property type="protein sequence ID" value="GJE88653.1"/>
    <property type="molecule type" value="Genomic_DNA"/>
</dbReference>
<comment type="caution">
    <text evidence="2">The sequence shown here is derived from an EMBL/GenBank/DDBJ whole genome shotgun (WGS) entry which is preliminary data.</text>
</comment>
<organism evidence="2 3">
    <name type="scientific">Phanerochaete sordida</name>
    <dbReference type="NCBI Taxonomy" id="48140"/>
    <lineage>
        <taxon>Eukaryota</taxon>
        <taxon>Fungi</taxon>
        <taxon>Dikarya</taxon>
        <taxon>Basidiomycota</taxon>
        <taxon>Agaricomycotina</taxon>
        <taxon>Agaricomycetes</taxon>
        <taxon>Polyporales</taxon>
        <taxon>Phanerochaetaceae</taxon>
        <taxon>Phanerochaete</taxon>
    </lineage>
</organism>